<evidence type="ECO:0000313" key="2">
    <source>
        <dbReference type="Proteomes" id="UP001236369"/>
    </source>
</evidence>
<comment type="caution">
    <text evidence="1">The sequence shown here is derived from an EMBL/GenBank/DDBJ whole genome shotgun (WGS) entry which is preliminary data.</text>
</comment>
<gene>
    <name evidence="1" type="ORF">QO016_000204</name>
</gene>
<dbReference type="EMBL" id="JAUSVV010000001">
    <property type="protein sequence ID" value="MDQ0440727.1"/>
    <property type="molecule type" value="Genomic_DNA"/>
</dbReference>
<protein>
    <submittedName>
        <fullName evidence="1">Accessory colonization factor AcfC</fullName>
    </submittedName>
</protein>
<evidence type="ECO:0000313" key="1">
    <source>
        <dbReference type="EMBL" id="MDQ0440727.1"/>
    </source>
</evidence>
<sequence length="52" mass="5486">MAYGGSEAMMVDFVAPMPDRIDPGTVQPLYLRPAADLVGPVTPDGSRVYGTC</sequence>
<accession>A0ABU0HFJ2</accession>
<dbReference type="Proteomes" id="UP001236369">
    <property type="component" value="Unassembled WGS sequence"/>
</dbReference>
<name>A0ABU0HFJ2_9HYPH</name>
<organism evidence="1 2">
    <name type="scientific">Methylobacterium persicinum</name>
    <dbReference type="NCBI Taxonomy" id="374426"/>
    <lineage>
        <taxon>Bacteria</taxon>
        <taxon>Pseudomonadati</taxon>
        <taxon>Pseudomonadota</taxon>
        <taxon>Alphaproteobacteria</taxon>
        <taxon>Hyphomicrobiales</taxon>
        <taxon>Methylobacteriaceae</taxon>
        <taxon>Methylobacterium</taxon>
    </lineage>
</organism>
<proteinExistence type="predicted"/>
<dbReference type="RefSeq" id="WP_012752915.1">
    <property type="nucleotide sequence ID" value="NZ_BPQX01000011.1"/>
</dbReference>
<keyword evidence="2" id="KW-1185">Reference proteome</keyword>
<reference evidence="1 2" key="1">
    <citation type="submission" date="2023-07" db="EMBL/GenBank/DDBJ databases">
        <title>Genomic Encyclopedia of Type Strains, Phase IV (KMG-IV): sequencing the most valuable type-strain genomes for metagenomic binning, comparative biology and taxonomic classification.</title>
        <authorList>
            <person name="Goeker M."/>
        </authorList>
    </citation>
    <scope>NUCLEOTIDE SEQUENCE [LARGE SCALE GENOMIC DNA]</scope>
    <source>
        <strain evidence="1 2">DSM 19562</strain>
    </source>
</reference>